<keyword evidence="4" id="KW-1185">Reference proteome</keyword>
<gene>
    <name evidence="3" type="ORF">HBR001_LOCUS7006</name>
</gene>
<evidence type="ECO:0000313" key="3">
    <source>
        <dbReference type="EMBL" id="CAI5736983.1"/>
    </source>
</evidence>
<proteinExistence type="predicted"/>
<dbReference type="InterPro" id="IPR024336">
    <property type="entry name" value="tRNA_splic_suSen54_N"/>
</dbReference>
<feature type="domain" description="tRNA-splicing endonuclease subunit Sen54 N-terminal" evidence="2">
    <location>
        <begin position="8"/>
        <end position="95"/>
    </location>
</feature>
<dbReference type="Proteomes" id="UP001162031">
    <property type="component" value="Unassembled WGS sequence"/>
</dbReference>
<dbReference type="Pfam" id="PF12928">
    <property type="entry name" value="tRNA_int_end_N2"/>
    <property type="match status" value="1"/>
</dbReference>
<protein>
    <recommendedName>
        <fullName evidence="2">tRNA-splicing endonuclease subunit Sen54 N-terminal domain-containing protein</fullName>
    </recommendedName>
</protein>
<sequence>MAHANKRCKDISIGEYDTATGLTHITHQRGRLLFNMGASVKKQQRREPNVTVPSAASSPKGKSSGPPHATGTFTGLSLYPEEANYLLQRGALAIYGTSSDDNDTKALSVADFAALVARDTSVSLACLEVYAFLKDQKLHPRRCLEPAAAASATAVGSRQDGRRVPHHVEESTGSCDVAFDVWKTAAVPIPPRADTSAEHATEPSAPAPAAKLRKQRKELVLVFRVAVCRYWDSAPRPQRLRLILQRSNARDGASSSCRSTLTRDHVPVKVAVVHHDRSVLLFEISAT</sequence>
<comment type="caution">
    <text evidence="3">The sequence shown here is derived from an EMBL/GenBank/DDBJ whole genome shotgun (WGS) entry which is preliminary data.</text>
</comment>
<evidence type="ECO:0000259" key="2">
    <source>
        <dbReference type="Pfam" id="PF12928"/>
    </source>
</evidence>
<dbReference type="EMBL" id="CANTFL010001332">
    <property type="protein sequence ID" value="CAI5736983.1"/>
    <property type="molecule type" value="Genomic_DNA"/>
</dbReference>
<accession>A0AAV0UM39</accession>
<dbReference type="AlphaFoldDB" id="A0AAV0UM39"/>
<organism evidence="3 4">
    <name type="scientific">Hyaloperonospora brassicae</name>
    <name type="common">Brassica downy mildew</name>
    <name type="synonym">Peronospora brassicae</name>
    <dbReference type="NCBI Taxonomy" id="162125"/>
    <lineage>
        <taxon>Eukaryota</taxon>
        <taxon>Sar</taxon>
        <taxon>Stramenopiles</taxon>
        <taxon>Oomycota</taxon>
        <taxon>Peronosporomycetes</taxon>
        <taxon>Peronosporales</taxon>
        <taxon>Peronosporaceae</taxon>
        <taxon>Hyaloperonospora</taxon>
    </lineage>
</organism>
<feature type="compositionally biased region" description="Low complexity" evidence="1">
    <location>
        <begin position="53"/>
        <end position="67"/>
    </location>
</feature>
<evidence type="ECO:0000256" key="1">
    <source>
        <dbReference type="SAM" id="MobiDB-lite"/>
    </source>
</evidence>
<reference evidence="3" key="1">
    <citation type="submission" date="2022-12" db="EMBL/GenBank/DDBJ databases">
        <authorList>
            <person name="Webb A."/>
        </authorList>
    </citation>
    <scope>NUCLEOTIDE SEQUENCE</scope>
    <source>
        <strain evidence="3">Hp1</strain>
    </source>
</reference>
<feature type="compositionally biased region" description="Basic and acidic residues" evidence="1">
    <location>
        <begin position="159"/>
        <end position="169"/>
    </location>
</feature>
<name>A0AAV0UM39_HYABA</name>
<evidence type="ECO:0000313" key="4">
    <source>
        <dbReference type="Proteomes" id="UP001162031"/>
    </source>
</evidence>
<feature type="region of interest" description="Disordered" evidence="1">
    <location>
        <begin position="40"/>
        <end position="74"/>
    </location>
</feature>
<feature type="region of interest" description="Disordered" evidence="1">
    <location>
        <begin position="150"/>
        <end position="169"/>
    </location>
</feature>